<evidence type="ECO:0000256" key="1">
    <source>
        <dbReference type="SAM" id="MobiDB-lite"/>
    </source>
</evidence>
<dbReference type="Proteomes" id="UP000708208">
    <property type="component" value="Unassembled WGS sequence"/>
</dbReference>
<feature type="non-terminal residue" evidence="3">
    <location>
        <position position="1"/>
    </location>
</feature>
<dbReference type="EMBL" id="CAJVCH010317619">
    <property type="protein sequence ID" value="CAG7786418.1"/>
    <property type="molecule type" value="Genomic_DNA"/>
</dbReference>
<dbReference type="OrthoDB" id="160294at2759"/>
<dbReference type="PROSITE" id="PS51233">
    <property type="entry name" value="VWFD"/>
    <property type="match status" value="1"/>
</dbReference>
<protein>
    <recommendedName>
        <fullName evidence="2">VWFD domain-containing protein</fullName>
    </recommendedName>
</protein>
<keyword evidence="4" id="KW-1185">Reference proteome</keyword>
<feature type="compositionally biased region" description="Low complexity" evidence="1">
    <location>
        <begin position="294"/>
        <end position="309"/>
    </location>
</feature>
<sequence length="397" mass="44605">PLTATNTVVGNVQRRLLRSQFHPTCQLEGKYVNTFDNVTYSFNRKAVQQCQTLLARDCSGRYPMAVYAKNIQQNEEQIVTILLGQQTKIQLIPANAAGSFGKGGKTSGVSSNSPIIVRVNNQQIKLPHIIRDQQSSNKQPIAEIMQIPNGGIQVLGRRIQVASDGQRILLKIHELLRNRTCGICGDFDNEKVADMRSPRDVPLSSGSLLVASYSFELDSSPTGKGKGVPGTQRQCTVHQQYKRQVQIEEERFLSQSRNEYTSKNQRGGQQYILAQQQQMQNYPTYLQQSAFRRSSSSESSEQSQSGEQSNKLVYQQRVLRNPQNPQQTCVTLNKLPTCASPSQPQKMVQKMTQVYCMTAGRQLEQIKQKIQAGQHYDLSSKQQLQKIRVAVPQKCSQ</sequence>
<accession>A0A8J2P9B1</accession>
<dbReference type="Pfam" id="PF00094">
    <property type="entry name" value="VWD"/>
    <property type="match status" value="1"/>
</dbReference>
<dbReference type="AlphaFoldDB" id="A0A8J2P9B1"/>
<reference evidence="3" key="1">
    <citation type="submission" date="2021-06" db="EMBL/GenBank/DDBJ databases">
        <authorList>
            <person name="Hodson N. C."/>
            <person name="Mongue J. A."/>
            <person name="Jaron S. K."/>
        </authorList>
    </citation>
    <scope>NUCLEOTIDE SEQUENCE</scope>
</reference>
<dbReference type="SMART" id="SM00216">
    <property type="entry name" value="VWD"/>
    <property type="match status" value="1"/>
</dbReference>
<dbReference type="GO" id="GO:0005319">
    <property type="term" value="F:lipid transporter activity"/>
    <property type="evidence" value="ECO:0007669"/>
    <property type="project" value="TreeGrafter"/>
</dbReference>
<comment type="caution">
    <text evidence="3">The sequence shown here is derived from an EMBL/GenBank/DDBJ whole genome shotgun (WGS) entry which is preliminary data.</text>
</comment>
<evidence type="ECO:0000259" key="2">
    <source>
        <dbReference type="PROSITE" id="PS51233"/>
    </source>
</evidence>
<evidence type="ECO:0000313" key="4">
    <source>
        <dbReference type="Proteomes" id="UP000708208"/>
    </source>
</evidence>
<feature type="domain" description="VWFD" evidence="2">
    <location>
        <begin position="23"/>
        <end position="221"/>
    </location>
</feature>
<dbReference type="PANTHER" id="PTHR23345">
    <property type="entry name" value="VITELLOGENIN-RELATED"/>
    <property type="match status" value="1"/>
</dbReference>
<dbReference type="InterPro" id="IPR001846">
    <property type="entry name" value="VWF_type-D"/>
</dbReference>
<dbReference type="InterPro" id="IPR050733">
    <property type="entry name" value="Vitellogenin/Apolipophorin"/>
</dbReference>
<evidence type="ECO:0000313" key="3">
    <source>
        <dbReference type="EMBL" id="CAG7786418.1"/>
    </source>
</evidence>
<gene>
    <name evidence="3" type="ORF">AFUS01_LOCUS24987</name>
</gene>
<name>A0A8J2P9B1_9HEXA</name>
<proteinExistence type="predicted"/>
<dbReference type="PANTHER" id="PTHR23345:SF15">
    <property type="entry name" value="VITELLOGENIN 1-RELATED"/>
    <property type="match status" value="1"/>
</dbReference>
<feature type="region of interest" description="Disordered" evidence="1">
    <location>
        <begin position="288"/>
        <end position="310"/>
    </location>
</feature>
<organism evidence="3 4">
    <name type="scientific">Allacma fusca</name>
    <dbReference type="NCBI Taxonomy" id="39272"/>
    <lineage>
        <taxon>Eukaryota</taxon>
        <taxon>Metazoa</taxon>
        <taxon>Ecdysozoa</taxon>
        <taxon>Arthropoda</taxon>
        <taxon>Hexapoda</taxon>
        <taxon>Collembola</taxon>
        <taxon>Symphypleona</taxon>
        <taxon>Sminthuridae</taxon>
        <taxon>Allacma</taxon>
    </lineage>
</organism>